<sequence>MRSFTQEEAQGLADKASALPRIKASAEQGAKQRGKYHILVKHTRERLQTRVFTKDQLDSILEAWKQIDGGETGNATHKQKA</sequence>
<evidence type="ECO:0000256" key="1">
    <source>
        <dbReference type="SAM" id="MobiDB-lite"/>
    </source>
</evidence>
<organism evidence="2 3">
    <name type="scientific">Ktedonobacter racemifer DSM 44963</name>
    <dbReference type="NCBI Taxonomy" id="485913"/>
    <lineage>
        <taxon>Bacteria</taxon>
        <taxon>Bacillati</taxon>
        <taxon>Chloroflexota</taxon>
        <taxon>Ktedonobacteria</taxon>
        <taxon>Ktedonobacterales</taxon>
        <taxon>Ktedonobacteraceae</taxon>
        <taxon>Ktedonobacter</taxon>
    </lineage>
</organism>
<evidence type="ECO:0000313" key="3">
    <source>
        <dbReference type="Proteomes" id="UP000004508"/>
    </source>
</evidence>
<dbReference type="EMBL" id="ADVG01000004">
    <property type="protein sequence ID" value="EFH82758.1"/>
    <property type="molecule type" value="Genomic_DNA"/>
</dbReference>
<dbReference type="Proteomes" id="UP000004508">
    <property type="component" value="Unassembled WGS sequence"/>
</dbReference>
<proteinExistence type="predicted"/>
<accession>D6U290</accession>
<dbReference type="InParanoid" id="D6U290"/>
<evidence type="ECO:0000313" key="2">
    <source>
        <dbReference type="EMBL" id="EFH82758.1"/>
    </source>
</evidence>
<comment type="caution">
    <text evidence="2">The sequence shown here is derived from an EMBL/GenBank/DDBJ whole genome shotgun (WGS) entry which is preliminary data.</text>
</comment>
<feature type="region of interest" description="Disordered" evidence="1">
    <location>
        <begin position="1"/>
        <end position="33"/>
    </location>
</feature>
<protein>
    <submittedName>
        <fullName evidence="2">Uncharacterized protein</fullName>
    </submittedName>
</protein>
<dbReference type="AlphaFoldDB" id="D6U290"/>
<keyword evidence="3" id="KW-1185">Reference proteome</keyword>
<reference evidence="2 3" key="1">
    <citation type="journal article" date="2011" name="Stand. Genomic Sci.">
        <title>Non-contiguous finished genome sequence and contextual data of the filamentous soil bacterium Ktedonobacter racemifer type strain (SOSP1-21).</title>
        <authorList>
            <person name="Chang Y.J."/>
            <person name="Land M."/>
            <person name="Hauser L."/>
            <person name="Chertkov O."/>
            <person name="Del Rio T.G."/>
            <person name="Nolan M."/>
            <person name="Copeland A."/>
            <person name="Tice H."/>
            <person name="Cheng J.F."/>
            <person name="Lucas S."/>
            <person name="Han C."/>
            <person name="Goodwin L."/>
            <person name="Pitluck S."/>
            <person name="Ivanova N."/>
            <person name="Ovchinikova G."/>
            <person name="Pati A."/>
            <person name="Chen A."/>
            <person name="Palaniappan K."/>
            <person name="Mavromatis K."/>
            <person name="Liolios K."/>
            <person name="Brettin T."/>
            <person name="Fiebig A."/>
            <person name="Rohde M."/>
            <person name="Abt B."/>
            <person name="Goker M."/>
            <person name="Detter J.C."/>
            <person name="Woyke T."/>
            <person name="Bristow J."/>
            <person name="Eisen J.A."/>
            <person name="Markowitz V."/>
            <person name="Hugenholtz P."/>
            <person name="Kyrpides N.C."/>
            <person name="Klenk H.P."/>
            <person name="Lapidus A."/>
        </authorList>
    </citation>
    <scope>NUCLEOTIDE SEQUENCE [LARGE SCALE GENOMIC DNA]</scope>
    <source>
        <strain evidence="3">DSM 44963</strain>
    </source>
</reference>
<dbReference type="STRING" id="485913.Krac_3607"/>
<name>D6U290_KTERA</name>
<gene>
    <name evidence="2" type="ORF">Krac_3607</name>
</gene>
<dbReference type="RefSeq" id="WP_007921121.1">
    <property type="nucleotide sequence ID" value="NZ_ADVG01000004.1"/>
</dbReference>